<name>A0AAX6I4Y6_IRIPA</name>
<proteinExistence type="predicted"/>
<sequence>MADRTEGDVGVEEARPQCTRSDRCAAIGAGRGSVGVVEIWASPRRRGIIGGRVRTTWVRRSSGRRWCCSWRSGKHSSESGGLTRRRRQVRGLARRGKAGHRRGGRHEVSGGVAGDRKLGLGFIIVIPFSVSVFMSDSDTKMCSDVKNSMKRTDADIRGWTRGRTLD</sequence>
<evidence type="ECO:0000313" key="3">
    <source>
        <dbReference type="Proteomes" id="UP001140949"/>
    </source>
</evidence>
<keyword evidence="3" id="KW-1185">Reference proteome</keyword>
<comment type="caution">
    <text evidence="2">The sequence shown here is derived from an EMBL/GenBank/DDBJ whole genome shotgun (WGS) entry which is preliminary data.</text>
</comment>
<dbReference type="GO" id="GO:0016301">
    <property type="term" value="F:kinase activity"/>
    <property type="evidence" value="ECO:0007669"/>
    <property type="project" value="UniProtKB-KW"/>
</dbReference>
<evidence type="ECO:0000256" key="1">
    <source>
        <dbReference type="SAM" id="MobiDB-lite"/>
    </source>
</evidence>
<dbReference type="EMBL" id="JANAVB010005397">
    <property type="protein sequence ID" value="KAJ6847545.1"/>
    <property type="molecule type" value="Genomic_DNA"/>
</dbReference>
<keyword evidence="2" id="KW-0418">Kinase</keyword>
<protein>
    <submittedName>
        <fullName evidence="2">Proline-rich receptor-like protein kinase PERK8</fullName>
    </submittedName>
</protein>
<feature type="compositionally biased region" description="Basic residues" evidence="1">
    <location>
        <begin position="83"/>
        <end position="104"/>
    </location>
</feature>
<keyword evidence="2" id="KW-0808">Transferase</keyword>
<keyword evidence="2" id="KW-0675">Receptor</keyword>
<dbReference type="AlphaFoldDB" id="A0AAX6I4Y6"/>
<reference evidence="2" key="1">
    <citation type="journal article" date="2023" name="GigaByte">
        <title>Genome assembly of the bearded iris, Iris pallida Lam.</title>
        <authorList>
            <person name="Bruccoleri R.E."/>
            <person name="Oakeley E.J."/>
            <person name="Faust A.M.E."/>
            <person name="Altorfer M."/>
            <person name="Dessus-Babus S."/>
            <person name="Burckhardt D."/>
            <person name="Oertli M."/>
            <person name="Naumann U."/>
            <person name="Petersen F."/>
            <person name="Wong J."/>
        </authorList>
    </citation>
    <scope>NUCLEOTIDE SEQUENCE</scope>
    <source>
        <strain evidence="2">GSM-AAB239-AS_SAM_17_03QT</strain>
    </source>
</reference>
<evidence type="ECO:0000313" key="2">
    <source>
        <dbReference type="EMBL" id="KAJ6847545.1"/>
    </source>
</evidence>
<reference evidence="2" key="2">
    <citation type="submission" date="2023-04" db="EMBL/GenBank/DDBJ databases">
        <authorList>
            <person name="Bruccoleri R.E."/>
            <person name="Oakeley E.J."/>
            <person name="Faust A.-M."/>
            <person name="Dessus-Babus S."/>
            <person name="Altorfer M."/>
            <person name="Burckhardt D."/>
            <person name="Oertli M."/>
            <person name="Naumann U."/>
            <person name="Petersen F."/>
            <person name="Wong J."/>
        </authorList>
    </citation>
    <scope>NUCLEOTIDE SEQUENCE</scope>
    <source>
        <strain evidence="2">GSM-AAB239-AS_SAM_17_03QT</strain>
        <tissue evidence="2">Leaf</tissue>
    </source>
</reference>
<feature type="region of interest" description="Disordered" evidence="1">
    <location>
        <begin position="77"/>
        <end position="110"/>
    </location>
</feature>
<organism evidence="2 3">
    <name type="scientific">Iris pallida</name>
    <name type="common">Sweet iris</name>
    <dbReference type="NCBI Taxonomy" id="29817"/>
    <lineage>
        <taxon>Eukaryota</taxon>
        <taxon>Viridiplantae</taxon>
        <taxon>Streptophyta</taxon>
        <taxon>Embryophyta</taxon>
        <taxon>Tracheophyta</taxon>
        <taxon>Spermatophyta</taxon>
        <taxon>Magnoliopsida</taxon>
        <taxon>Liliopsida</taxon>
        <taxon>Asparagales</taxon>
        <taxon>Iridaceae</taxon>
        <taxon>Iridoideae</taxon>
        <taxon>Irideae</taxon>
        <taxon>Iris</taxon>
    </lineage>
</organism>
<accession>A0AAX6I4Y6</accession>
<gene>
    <name evidence="2" type="ORF">M6B38_277290</name>
</gene>
<dbReference type="Proteomes" id="UP001140949">
    <property type="component" value="Unassembled WGS sequence"/>
</dbReference>